<evidence type="ECO:0000256" key="1">
    <source>
        <dbReference type="SAM" id="Phobius"/>
    </source>
</evidence>
<accession>A0ABT2H9A0</accession>
<evidence type="ECO:0000313" key="2">
    <source>
        <dbReference type="EMBL" id="MCS5736531.1"/>
    </source>
</evidence>
<feature type="transmembrane region" description="Helical" evidence="1">
    <location>
        <begin position="20"/>
        <end position="44"/>
    </location>
</feature>
<keyword evidence="3" id="KW-1185">Reference proteome</keyword>
<organism evidence="2 3">
    <name type="scientific">Herbiconiux daphne</name>
    <dbReference type="NCBI Taxonomy" id="2970914"/>
    <lineage>
        <taxon>Bacteria</taxon>
        <taxon>Bacillati</taxon>
        <taxon>Actinomycetota</taxon>
        <taxon>Actinomycetes</taxon>
        <taxon>Micrococcales</taxon>
        <taxon>Microbacteriaceae</taxon>
        <taxon>Herbiconiux</taxon>
    </lineage>
</organism>
<keyword evidence="1" id="KW-0812">Transmembrane</keyword>
<evidence type="ECO:0000313" key="3">
    <source>
        <dbReference type="Proteomes" id="UP001165586"/>
    </source>
</evidence>
<reference evidence="2" key="1">
    <citation type="submission" date="2022-08" db="EMBL/GenBank/DDBJ databases">
        <authorList>
            <person name="Deng Y."/>
            <person name="Han X.-F."/>
            <person name="Zhang Y.-Q."/>
        </authorList>
    </citation>
    <scope>NUCLEOTIDE SEQUENCE</scope>
    <source>
        <strain evidence="2">CPCC 203386</strain>
    </source>
</reference>
<evidence type="ECO:0008006" key="4">
    <source>
        <dbReference type="Google" id="ProtNLM"/>
    </source>
</evidence>
<name>A0ABT2H9A0_9MICO</name>
<gene>
    <name evidence="2" type="ORF">N1032_22625</name>
</gene>
<keyword evidence="1" id="KW-0472">Membrane</keyword>
<dbReference type="EMBL" id="JANLCJ010000048">
    <property type="protein sequence ID" value="MCS5736531.1"/>
    <property type="molecule type" value="Genomic_DNA"/>
</dbReference>
<sequence length="65" mass="6923">MAKDTIGNYIEKGFYTGAAATVGLLVVAAAPEIAIAVTVGVVAYKGAERFSDQVSRFKRAWKESK</sequence>
<dbReference type="RefSeq" id="WP_259542562.1">
    <property type="nucleotide sequence ID" value="NZ_JANLCJ010000048.1"/>
</dbReference>
<proteinExistence type="predicted"/>
<keyword evidence="1" id="KW-1133">Transmembrane helix</keyword>
<comment type="caution">
    <text evidence="2">The sequence shown here is derived from an EMBL/GenBank/DDBJ whole genome shotgun (WGS) entry which is preliminary data.</text>
</comment>
<dbReference type="Proteomes" id="UP001165586">
    <property type="component" value="Unassembled WGS sequence"/>
</dbReference>
<protein>
    <recommendedName>
        <fullName evidence="4">DUF4235 domain-containing protein</fullName>
    </recommendedName>
</protein>